<gene>
    <name evidence="2" type="ORF">KIPB_003753</name>
</gene>
<reference evidence="2 3" key="1">
    <citation type="journal article" date="2018" name="PLoS ONE">
        <title>The draft genome of Kipferlia bialata reveals reductive genome evolution in fornicate parasites.</title>
        <authorList>
            <person name="Tanifuji G."/>
            <person name="Takabayashi S."/>
            <person name="Kume K."/>
            <person name="Takagi M."/>
            <person name="Nakayama T."/>
            <person name="Kamikawa R."/>
            <person name="Inagaki Y."/>
            <person name="Hashimoto T."/>
        </authorList>
    </citation>
    <scope>NUCLEOTIDE SEQUENCE [LARGE SCALE GENOMIC DNA]</scope>
    <source>
        <strain evidence="2">NY0173</strain>
    </source>
</reference>
<dbReference type="Proteomes" id="UP000265618">
    <property type="component" value="Unassembled WGS sequence"/>
</dbReference>
<dbReference type="PANTHER" id="PTHR46967:SF1">
    <property type="entry name" value="KERATIN-ASSOCIATED PROTEIN 16-1-LIKE"/>
    <property type="match status" value="1"/>
</dbReference>
<feature type="non-terminal residue" evidence="2">
    <location>
        <position position="1"/>
    </location>
</feature>
<dbReference type="EMBL" id="BDIP01000747">
    <property type="protein sequence ID" value="GIQ82589.1"/>
    <property type="molecule type" value="Genomic_DNA"/>
</dbReference>
<dbReference type="InterPro" id="IPR011641">
    <property type="entry name" value="Tyr-kin_ephrin_A/B_rcpt-like"/>
</dbReference>
<feature type="domain" description="Tyrosine-protein kinase ephrin type A/B receptor-like" evidence="1">
    <location>
        <begin position="231"/>
        <end position="278"/>
    </location>
</feature>
<dbReference type="Pfam" id="PF07699">
    <property type="entry name" value="Ephrin_rec_like"/>
    <property type="match status" value="1"/>
</dbReference>
<accession>A0A9K3GG11</accession>
<proteinExistence type="predicted"/>
<protein>
    <recommendedName>
        <fullName evidence="1">Tyrosine-protein kinase ephrin type A/B receptor-like domain-containing protein</fullName>
    </recommendedName>
</protein>
<sequence>CPVYTYSSEGASVCSPCADGYASGIGYTVCVDCLVEPDLCECGAGYYTDTSILTGDRCRSCPAGSYCAIGQKYACTGDTYSFGGATECSDCIEGWLCSDGIALPCLDNTYADTDSGTCIDCIDGYICTDGLLDPCPVGFYHYTYDEAYEPSEYEALFPYQCIPCSPGYISTSEASTECTVCPDGQTSNYVRDACVDCRAGAYSTGGAACSSCAAGTYSDSGADGCTDCLAGTYSERGSPTCVDCPAGYYQDTDAQGECIACPANTYSTTIGSSDPALCLSCPDGTVSDEGSSECV</sequence>
<dbReference type="Gene3D" id="2.10.50.10">
    <property type="entry name" value="Tumor Necrosis Factor Receptor, subunit A, domain 2"/>
    <property type="match status" value="2"/>
</dbReference>
<keyword evidence="3" id="KW-1185">Reference proteome</keyword>
<comment type="caution">
    <text evidence="2">The sequence shown here is derived from an EMBL/GenBank/DDBJ whole genome shotgun (WGS) entry which is preliminary data.</text>
</comment>
<organism evidence="2 3">
    <name type="scientific">Kipferlia bialata</name>
    <dbReference type="NCBI Taxonomy" id="797122"/>
    <lineage>
        <taxon>Eukaryota</taxon>
        <taxon>Metamonada</taxon>
        <taxon>Carpediemonas-like organisms</taxon>
        <taxon>Kipferlia</taxon>
    </lineage>
</organism>
<dbReference type="SMART" id="SM01411">
    <property type="entry name" value="Ephrin_rec_like"/>
    <property type="match status" value="5"/>
</dbReference>
<dbReference type="PANTHER" id="PTHR46967">
    <property type="entry name" value="INSULIN-LIKE GROWTH FACTOR BINDING PROTEIN,N-TERMINAL"/>
    <property type="match status" value="1"/>
</dbReference>
<dbReference type="SUPFAM" id="SSF57184">
    <property type="entry name" value="Growth factor receptor domain"/>
    <property type="match status" value="2"/>
</dbReference>
<name>A0A9K3GG11_9EUKA</name>
<dbReference type="InterPro" id="IPR009030">
    <property type="entry name" value="Growth_fac_rcpt_cys_sf"/>
</dbReference>
<evidence type="ECO:0000313" key="2">
    <source>
        <dbReference type="EMBL" id="GIQ82589.1"/>
    </source>
</evidence>
<evidence type="ECO:0000259" key="1">
    <source>
        <dbReference type="Pfam" id="PF07699"/>
    </source>
</evidence>
<dbReference type="AlphaFoldDB" id="A0A9K3GG11"/>
<evidence type="ECO:0000313" key="3">
    <source>
        <dbReference type="Proteomes" id="UP000265618"/>
    </source>
</evidence>
<dbReference type="OrthoDB" id="439917at2759"/>